<evidence type="ECO:0000256" key="1">
    <source>
        <dbReference type="SAM" id="Phobius"/>
    </source>
</evidence>
<keyword evidence="3" id="KW-1185">Reference proteome</keyword>
<feature type="transmembrane region" description="Helical" evidence="1">
    <location>
        <begin position="32"/>
        <end position="51"/>
    </location>
</feature>
<name>A0A930VPF3_9ACTN</name>
<dbReference type="RefSeq" id="WP_194696546.1">
    <property type="nucleotide sequence ID" value="NZ_JADKPO010000013.1"/>
</dbReference>
<accession>A0A930VPF3</accession>
<evidence type="ECO:0000313" key="3">
    <source>
        <dbReference type="Proteomes" id="UP000660668"/>
    </source>
</evidence>
<protein>
    <recommendedName>
        <fullName evidence="4">Zinc-ribbon domain-containing protein</fullName>
    </recommendedName>
</protein>
<organism evidence="2 3">
    <name type="scientific">Nocardioides agariphilus</name>
    <dbReference type="NCBI Taxonomy" id="433664"/>
    <lineage>
        <taxon>Bacteria</taxon>
        <taxon>Bacillati</taxon>
        <taxon>Actinomycetota</taxon>
        <taxon>Actinomycetes</taxon>
        <taxon>Propionibacteriales</taxon>
        <taxon>Nocardioidaceae</taxon>
        <taxon>Nocardioides</taxon>
    </lineage>
</organism>
<reference evidence="2" key="1">
    <citation type="submission" date="2020-11" db="EMBL/GenBank/DDBJ databases">
        <title>Nocardioides cynanchi sp. nov., isolated from soil of rhizosphere of Cynanchum wilfordii.</title>
        <authorList>
            <person name="Lee J.-S."/>
            <person name="Suh M.K."/>
            <person name="Kim J.-S."/>
        </authorList>
    </citation>
    <scope>NUCLEOTIDE SEQUENCE</scope>
    <source>
        <strain evidence="2">KCTC 19276</strain>
    </source>
</reference>
<dbReference type="Proteomes" id="UP000660668">
    <property type="component" value="Unassembled WGS sequence"/>
</dbReference>
<keyword evidence="1" id="KW-0812">Transmembrane</keyword>
<dbReference type="EMBL" id="JADKPO010000013">
    <property type="protein sequence ID" value="MBF4768396.1"/>
    <property type="molecule type" value="Genomic_DNA"/>
</dbReference>
<dbReference type="AlphaFoldDB" id="A0A930VPF3"/>
<sequence length="52" mass="5891">MPRIVKRCPECGEMVSAFATTCRYCRYRFTSWTLMVVGAMVVIGLAVVFAIR</sequence>
<evidence type="ECO:0008006" key="4">
    <source>
        <dbReference type="Google" id="ProtNLM"/>
    </source>
</evidence>
<comment type="caution">
    <text evidence="2">The sequence shown here is derived from an EMBL/GenBank/DDBJ whole genome shotgun (WGS) entry which is preliminary data.</text>
</comment>
<keyword evidence="1" id="KW-0472">Membrane</keyword>
<gene>
    <name evidence="2" type="ORF">ISU10_11520</name>
</gene>
<keyword evidence="1" id="KW-1133">Transmembrane helix</keyword>
<proteinExistence type="predicted"/>
<evidence type="ECO:0000313" key="2">
    <source>
        <dbReference type="EMBL" id="MBF4768396.1"/>
    </source>
</evidence>